<evidence type="ECO:0000259" key="6">
    <source>
        <dbReference type="Pfam" id="PF04182"/>
    </source>
</evidence>
<evidence type="ECO:0000256" key="5">
    <source>
        <dbReference type="ARBA" id="ARBA00023242"/>
    </source>
</evidence>
<dbReference type="Proteomes" id="UP000314294">
    <property type="component" value="Unassembled WGS sequence"/>
</dbReference>
<dbReference type="GO" id="GO:0006384">
    <property type="term" value="P:transcription initiation at RNA polymerase III promoter"/>
    <property type="evidence" value="ECO:0007669"/>
    <property type="project" value="InterPro"/>
</dbReference>
<keyword evidence="2" id="KW-0597">Phosphoprotein</keyword>
<dbReference type="Pfam" id="PF04182">
    <property type="entry name" value="B-block_TFIIIC"/>
    <property type="match status" value="1"/>
</dbReference>
<evidence type="ECO:0000313" key="9">
    <source>
        <dbReference type="Proteomes" id="UP000314294"/>
    </source>
</evidence>
<dbReference type="EMBL" id="SRLO01000803">
    <property type="protein sequence ID" value="TNN46177.1"/>
    <property type="molecule type" value="Genomic_DNA"/>
</dbReference>
<dbReference type="AlphaFoldDB" id="A0A4Z2FY50"/>
<evidence type="ECO:0000256" key="1">
    <source>
        <dbReference type="ARBA" id="ARBA00004123"/>
    </source>
</evidence>
<gene>
    <name evidence="8" type="primary">Gtf3c1_0</name>
    <name evidence="8" type="ORF">EYF80_043606</name>
</gene>
<dbReference type="InterPro" id="IPR044210">
    <property type="entry name" value="Tfc3-like"/>
</dbReference>
<protein>
    <submittedName>
        <fullName evidence="8">General transcription factor 3C polypeptide 1</fullName>
    </submittedName>
</protein>
<dbReference type="PANTHER" id="PTHR15180">
    <property type="entry name" value="GENERAL TRANSCRIPTION FACTOR 3C POLYPEPTIDE 1"/>
    <property type="match status" value="1"/>
</dbReference>
<keyword evidence="3" id="KW-0238">DNA-binding</keyword>
<keyword evidence="4" id="KW-0804">Transcription</keyword>
<evidence type="ECO:0000256" key="4">
    <source>
        <dbReference type="ARBA" id="ARBA00023163"/>
    </source>
</evidence>
<keyword evidence="9" id="KW-1185">Reference proteome</keyword>
<dbReference type="GO" id="GO:0000127">
    <property type="term" value="C:transcription factor TFIIIC complex"/>
    <property type="evidence" value="ECO:0007669"/>
    <property type="project" value="InterPro"/>
</dbReference>
<dbReference type="InterPro" id="IPR056428">
    <property type="entry name" value="WH_GTF3C1"/>
</dbReference>
<evidence type="ECO:0000256" key="2">
    <source>
        <dbReference type="ARBA" id="ARBA00022553"/>
    </source>
</evidence>
<dbReference type="InterPro" id="IPR007309">
    <property type="entry name" value="TFIIIC_Bblock-bd"/>
</dbReference>
<dbReference type="Pfam" id="PF23704">
    <property type="entry name" value="WHD_GTF3C1_N"/>
    <property type="match status" value="1"/>
</dbReference>
<reference evidence="8 9" key="1">
    <citation type="submission" date="2019-03" db="EMBL/GenBank/DDBJ databases">
        <title>First draft genome of Liparis tanakae, snailfish: a comprehensive survey of snailfish specific genes.</title>
        <authorList>
            <person name="Kim W."/>
            <person name="Song I."/>
            <person name="Jeong J.-H."/>
            <person name="Kim D."/>
            <person name="Kim S."/>
            <person name="Ryu S."/>
            <person name="Song J.Y."/>
            <person name="Lee S.K."/>
        </authorList>
    </citation>
    <scope>NUCLEOTIDE SEQUENCE [LARGE SCALE GENOMIC DNA]</scope>
    <source>
        <tissue evidence="8">Muscle</tissue>
    </source>
</reference>
<sequence length="263" mass="30436">MEPLSIVEDEVVLEGLDGITLPSLWLRLEDRKPAFPLKLDDLSKDFIWKSLIVNTDLRFFQLPKKRGDVVLFDRFKNIEGEPDFDNTQKFSDKDIYPIFITPENKDGILGSCAFLQKRTDVTQDVRSESLAPLLNLQEALEKYGRTLVVVASQVLRFRTLIGIESDPDLKLNDDSFCLLERVGRARWQGELQKDLHGGTFKVDARKLHYLRKALVKHGLITMQPYVTRLYTGQQQNSILLLLKRFHVDRGLELCCIWKEVINY</sequence>
<dbReference type="PANTHER" id="PTHR15180:SF1">
    <property type="entry name" value="GENERAL TRANSCRIPTION FACTOR 3C POLYPEPTIDE 1"/>
    <property type="match status" value="1"/>
</dbReference>
<comment type="subcellular location">
    <subcellularLocation>
        <location evidence="1">Nucleus</location>
    </subcellularLocation>
</comment>
<proteinExistence type="predicted"/>
<evidence type="ECO:0000259" key="7">
    <source>
        <dbReference type="Pfam" id="PF23704"/>
    </source>
</evidence>
<organism evidence="8 9">
    <name type="scientific">Liparis tanakae</name>
    <name type="common">Tanaka's snailfish</name>
    <dbReference type="NCBI Taxonomy" id="230148"/>
    <lineage>
        <taxon>Eukaryota</taxon>
        <taxon>Metazoa</taxon>
        <taxon>Chordata</taxon>
        <taxon>Craniata</taxon>
        <taxon>Vertebrata</taxon>
        <taxon>Euteleostomi</taxon>
        <taxon>Actinopterygii</taxon>
        <taxon>Neopterygii</taxon>
        <taxon>Teleostei</taxon>
        <taxon>Neoteleostei</taxon>
        <taxon>Acanthomorphata</taxon>
        <taxon>Eupercaria</taxon>
        <taxon>Perciformes</taxon>
        <taxon>Cottioidei</taxon>
        <taxon>Cottales</taxon>
        <taxon>Liparidae</taxon>
        <taxon>Liparis</taxon>
    </lineage>
</organism>
<evidence type="ECO:0000313" key="8">
    <source>
        <dbReference type="EMBL" id="TNN46177.1"/>
    </source>
</evidence>
<keyword evidence="5" id="KW-0539">Nucleus</keyword>
<feature type="domain" description="General transcription factor 3C polypeptide 1 winged-helix" evidence="7">
    <location>
        <begin position="9"/>
        <end position="61"/>
    </location>
</feature>
<dbReference type="OrthoDB" id="68020at2759"/>
<dbReference type="GO" id="GO:0005634">
    <property type="term" value="C:nucleus"/>
    <property type="evidence" value="ECO:0007669"/>
    <property type="project" value="UniProtKB-SubCell"/>
</dbReference>
<dbReference type="GO" id="GO:0003677">
    <property type="term" value="F:DNA binding"/>
    <property type="evidence" value="ECO:0007669"/>
    <property type="project" value="UniProtKB-KW"/>
</dbReference>
<comment type="caution">
    <text evidence="8">The sequence shown here is derived from an EMBL/GenBank/DDBJ whole genome shotgun (WGS) entry which is preliminary data.</text>
</comment>
<name>A0A4Z2FY50_9TELE</name>
<feature type="domain" description="B-block binding subunit of TFIIIC" evidence="6">
    <location>
        <begin position="173"/>
        <end position="247"/>
    </location>
</feature>
<evidence type="ECO:0000256" key="3">
    <source>
        <dbReference type="ARBA" id="ARBA00023125"/>
    </source>
</evidence>
<accession>A0A4Z2FY50</accession>
<dbReference type="GO" id="GO:0042791">
    <property type="term" value="P:5S class rRNA transcription by RNA polymerase III"/>
    <property type="evidence" value="ECO:0007669"/>
    <property type="project" value="TreeGrafter"/>
</dbReference>